<dbReference type="FunFam" id="4.10.400.10:FF:000136">
    <property type="entry name" value="low-density lipoprotein receptor isoform X5"/>
    <property type="match status" value="1"/>
</dbReference>
<evidence type="ECO:0000256" key="1">
    <source>
        <dbReference type="ARBA" id="ARBA00004167"/>
    </source>
</evidence>
<dbReference type="FunFam" id="4.10.400.10:FF:000124">
    <property type="entry name" value="Low density lipoprotein receptor"/>
    <property type="match status" value="1"/>
</dbReference>
<feature type="disulfide bond" evidence="11">
    <location>
        <begin position="202"/>
        <end position="220"/>
    </location>
</feature>
<feature type="disulfide bond" evidence="11">
    <location>
        <begin position="128"/>
        <end position="143"/>
    </location>
</feature>
<reference evidence="13" key="1">
    <citation type="submission" date="2004-12" db="EMBL/GenBank/DDBJ databases">
        <authorList>
            <consortium name="NIH - Xenopus Gene Collection (XGC) project"/>
        </authorList>
    </citation>
    <scope>NUCLEOTIDE SEQUENCE [LARGE SCALE MRNA]</scope>
    <source>
        <tissue evidence="13">Testis</tissue>
    </source>
</reference>
<comment type="similarity">
    <text evidence="2">Belongs to the LDLR family.</text>
</comment>
<evidence type="ECO:0000256" key="5">
    <source>
        <dbReference type="ARBA" id="ARBA00022737"/>
    </source>
</evidence>
<dbReference type="FunFam" id="4.10.400.10:FF:000002">
    <property type="entry name" value="Low-density lipoprotein receptor-related protein 1"/>
    <property type="match status" value="1"/>
</dbReference>
<feature type="disulfide bond" evidence="11">
    <location>
        <begin position="214"/>
        <end position="229"/>
    </location>
</feature>
<dbReference type="GO" id="GO:0006898">
    <property type="term" value="P:receptor-mediated endocytosis"/>
    <property type="evidence" value="ECO:0007669"/>
    <property type="project" value="TreeGrafter"/>
</dbReference>
<evidence type="ECO:0000256" key="3">
    <source>
        <dbReference type="ARBA" id="ARBA00022692"/>
    </source>
</evidence>
<comment type="subcellular location">
    <subcellularLocation>
        <location evidence="1">Membrane</location>
        <topology evidence="1">Single-pass membrane protein</topology>
    </subcellularLocation>
</comment>
<dbReference type="SMART" id="SM00192">
    <property type="entry name" value="LDLa"/>
    <property type="match status" value="5"/>
</dbReference>
<organism evidence="13">
    <name type="scientific">Xenopus laevis</name>
    <name type="common">African clawed frog</name>
    <dbReference type="NCBI Taxonomy" id="8355"/>
    <lineage>
        <taxon>Eukaryota</taxon>
        <taxon>Metazoa</taxon>
        <taxon>Chordata</taxon>
        <taxon>Craniata</taxon>
        <taxon>Vertebrata</taxon>
        <taxon>Euteleostomi</taxon>
        <taxon>Amphibia</taxon>
        <taxon>Batrachia</taxon>
        <taxon>Anura</taxon>
        <taxon>Pipoidea</taxon>
        <taxon>Pipidae</taxon>
        <taxon>Xenopodinae</taxon>
        <taxon>Xenopus</taxon>
        <taxon>Xenopus</taxon>
    </lineage>
</organism>
<accession>Q5PQ64</accession>
<comment type="caution">
    <text evidence="11">Lacks conserved residue(s) required for the propagation of feature annotation.</text>
</comment>
<feature type="disulfide bond" evidence="11">
    <location>
        <begin position="89"/>
        <end position="104"/>
    </location>
</feature>
<dbReference type="Gene3D" id="4.10.400.10">
    <property type="entry name" value="Low-density Lipoprotein Receptor"/>
    <property type="match status" value="5"/>
</dbReference>
<evidence type="ECO:0000313" key="13">
    <source>
        <dbReference type="EMBL" id="AAH87344.1"/>
    </source>
</evidence>
<keyword evidence="6" id="KW-1133">Transmembrane helix</keyword>
<feature type="signal peptide" evidence="12">
    <location>
        <begin position="1"/>
        <end position="20"/>
    </location>
</feature>
<feature type="chain" id="PRO_5004261329" evidence="12">
    <location>
        <begin position="21"/>
        <end position="251"/>
    </location>
</feature>
<dbReference type="InterPro" id="IPR002172">
    <property type="entry name" value="LDrepeatLR_classA_rpt"/>
</dbReference>
<dbReference type="PRINTS" id="PR00261">
    <property type="entry name" value="LDLRECEPTOR"/>
</dbReference>
<dbReference type="PROSITE" id="PS01209">
    <property type="entry name" value="LDLRA_1"/>
    <property type="match status" value="3"/>
</dbReference>
<dbReference type="InterPro" id="IPR023415">
    <property type="entry name" value="LDLR_class-A_CS"/>
</dbReference>
<dbReference type="EMBL" id="BC087344">
    <property type="protein sequence ID" value="AAH87344.1"/>
    <property type="molecule type" value="mRNA"/>
</dbReference>
<keyword evidence="4 12" id="KW-0732">Signal</keyword>
<keyword evidence="10" id="KW-0325">Glycoprotein</keyword>
<evidence type="ECO:0000256" key="12">
    <source>
        <dbReference type="SAM" id="SignalP"/>
    </source>
</evidence>
<dbReference type="PROSITE" id="PS50068">
    <property type="entry name" value="LDLRA_2"/>
    <property type="match status" value="5"/>
</dbReference>
<keyword evidence="8 11" id="KW-1015">Disulfide bond</keyword>
<evidence type="ECO:0000256" key="6">
    <source>
        <dbReference type="ARBA" id="ARBA00022989"/>
    </source>
</evidence>
<evidence type="ECO:0000256" key="11">
    <source>
        <dbReference type="PROSITE-ProRule" id="PRU00124"/>
    </source>
</evidence>
<keyword evidence="7" id="KW-0472">Membrane</keyword>
<feature type="disulfide bond" evidence="11">
    <location>
        <begin position="34"/>
        <end position="52"/>
    </location>
</feature>
<evidence type="ECO:0000256" key="2">
    <source>
        <dbReference type="ARBA" id="ARBA00009939"/>
    </source>
</evidence>
<protein>
    <submittedName>
        <fullName evidence="13">Uncharacterized protein</fullName>
    </submittedName>
</protein>
<dbReference type="FunFam" id="4.10.400.10:FF:000113">
    <property type="entry name" value="Low-density lipoprotein receptor-related protein 8"/>
    <property type="match status" value="1"/>
</dbReference>
<feature type="disulfide bond" evidence="11">
    <location>
        <begin position="116"/>
        <end position="134"/>
    </location>
</feature>
<evidence type="ECO:0000256" key="9">
    <source>
        <dbReference type="ARBA" id="ARBA00023170"/>
    </source>
</evidence>
<feature type="disulfide bond" evidence="11">
    <location>
        <begin position="27"/>
        <end position="39"/>
    </location>
</feature>
<evidence type="ECO:0000256" key="10">
    <source>
        <dbReference type="ARBA" id="ARBA00023180"/>
    </source>
</evidence>
<dbReference type="Pfam" id="PF00057">
    <property type="entry name" value="Ldl_recept_a"/>
    <property type="match status" value="5"/>
</dbReference>
<dbReference type="GO" id="GO:0043235">
    <property type="term" value="C:receptor complex"/>
    <property type="evidence" value="ECO:0007669"/>
    <property type="project" value="TreeGrafter"/>
</dbReference>
<evidence type="ECO:0000256" key="7">
    <source>
        <dbReference type="ARBA" id="ARBA00023136"/>
    </source>
</evidence>
<dbReference type="FunFam" id="4.10.400.10:FF:000220">
    <property type="entry name" value="Lipophorin receptor 2, isoform A"/>
    <property type="match status" value="1"/>
</dbReference>
<dbReference type="PANTHER" id="PTHR22722:SF14">
    <property type="entry name" value="MEGALIN, ISOFORM A"/>
    <property type="match status" value="1"/>
</dbReference>
<dbReference type="AlphaFoldDB" id="Q5PQ64"/>
<keyword evidence="5" id="KW-0677">Repeat</keyword>
<evidence type="ECO:0000256" key="8">
    <source>
        <dbReference type="ARBA" id="ARBA00023157"/>
    </source>
</evidence>
<dbReference type="PANTHER" id="PTHR22722">
    <property type="entry name" value="LOW-DENSITY LIPOPROTEIN RECEPTOR-RELATED PROTEIN 2-RELATED"/>
    <property type="match status" value="1"/>
</dbReference>
<feature type="disulfide bond" evidence="11">
    <location>
        <begin position="109"/>
        <end position="121"/>
    </location>
</feature>
<keyword evidence="3" id="KW-0812">Transmembrane</keyword>
<dbReference type="SUPFAM" id="SSF57424">
    <property type="entry name" value="LDL receptor-like module"/>
    <property type="match status" value="5"/>
</dbReference>
<proteinExistence type="evidence at transcript level"/>
<feature type="disulfide bond" evidence="11">
    <location>
        <begin position="168"/>
        <end position="183"/>
    </location>
</feature>
<name>Q5PQ64_XENLA</name>
<dbReference type="InterPro" id="IPR036055">
    <property type="entry name" value="LDL_receptor-like_sf"/>
</dbReference>
<keyword evidence="9" id="KW-0675">Receptor</keyword>
<dbReference type="CDD" id="cd00112">
    <property type="entry name" value="LDLa"/>
    <property type="match status" value="5"/>
</dbReference>
<sequence length="251" mass="27652">MMKPAASFPLLLLGLCHVSAISGIRKCDRNEFQCGDGKCIPYKWICDGSAECKDSSDESPETCREVTCGTDQFSCGGRLNRCIPMSWKCDGQTDCENGSDENDCTHKVCADDQFTCRSGKCISLDFVCDEDLDCDDGSDESYCPAPTCNPAMFQCKDKGICIPKLWACDGDPDCEDGSDEEHCEGREPIKTDKPCSPLEFHCGSGECIHMSWKCDGGFDCKDKSDEKDCGTYHPYLLQSVVAIPKYQDSEN</sequence>
<dbReference type="GO" id="GO:0016324">
    <property type="term" value="C:apical plasma membrane"/>
    <property type="evidence" value="ECO:0007669"/>
    <property type="project" value="TreeGrafter"/>
</dbReference>
<evidence type="ECO:0000256" key="4">
    <source>
        <dbReference type="ARBA" id="ARBA00022729"/>
    </source>
</evidence>
<dbReference type="InterPro" id="IPR051221">
    <property type="entry name" value="LDLR-related"/>
</dbReference>
<feature type="disulfide bond" evidence="11">
    <location>
        <begin position="195"/>
        <end position="207"/>
    </location>
</feature>
<dbReference type="GO" id="GO:0042562">
    <property type="term" value="F:hormone binding"/>
    <property type="evidence" value="ECO:0007669"/>
    <property type="project" value="TreeGrafter"/>
</dbReference>